<dbReference type="EMBL" id="BSPC01000069">
    <property type="protein sequence ID" value="GLS23046.1"/>
    <property type="molecule type" value="Genomic_DNA"/>
</dbReference>
<name>A0ABQ6CXU5_9HYPH</name>
<keyword evidence="2" id="KW-0812">Transmembrane</keyword>
<evidence type="ECO:0008006" key="5">
    <source>
        <dbReference type="Google" id="ProtNLM"/>
    </source>
</evidence>
<evidence type="ECO:0000313" key="3">
    <source>
        <dbReference type="EMBL" id="GLS23046.1"/>
    </source>
</evidence>
<comment type="caution">
    <text evidence="3">The sequence shown here is derived from an EMBL/GenBank/DDBJ whole genome shotgun (WGS) entry which is preliminary data.</text>
</comment>
<dbReference type="Proteomes" id="UP001156882">
    <property type="component" value="Unassembled WGS sequence"/>
</dbReference>
<feature type="compositionally biased region" description="Pro residues" evidence="1">
    <location>
        <begin position="211"/>
        <end position="228"/>
    </location>
</feature>
<dbReference type="RefSeq" id="WP_284315981.1">
    <property type="nucleotide sequence ID" value="NZ_BSPC01000069.1"/>
</dbReference>
<accession>A0ABQ6CXU5</accession>
<sequence length="280" mass="27714">MAINLPSLVSQLITPDLINRIAAAVGIDPALAQKLVNAAIPAVLGAFASEASNPDGAKSISDLISNQDPNMLDNLISGLKSGNAGALASGAGVLSSLLGNEGLGQLSSVLGQATGASQQAASSVLGLVGPAVVGAISNQSPENWQDGAAVANLFEGEKKAIASALPASLAAALNDSGFLQGFESAVSGAFKTTTSTLGSAAGAATSTLNPQPVPPRVQPTPSAPPPAQPSGGSMTWLYLVIAIVIVAGIAWYIWHKRQEAAPAPASSGQIETPVSPTSLG</sequence>
<keyword evidence="2" id="KW-0472">Membrane</keyword>
<dbReference type="InterPro" id="IPR009282">
    <property type="entry name" value="DUF937"/>
</dbReference>
<evidence type="ECO:0000256" key="1">
    <source>
        <dbReference type="SAM" id="MobiDB-lite"/>
    </source>
</evidence>
<evidence type="ECO:0000256" key="2">
    <source>
        <dbReference type="SAM" id="Phobius"/>
    </source>
</evidence>
<feature type="region of interest" description="Disordered" evidence="1">
    <location>
        <begin position="201"/>
        <end position="229"/>
    </location>
</feature>
<gene>
    <name evidence="3" type="ORF">GCM10007874_60660</name>
</gene>
<keyword evidence="4" id="KW-1185">Reference proteome</keyword>
<proteinExistence type="predicted"/>
<dbReference type="Pfam" id="PF06078">
    <property type="entry name" value="DUF937"/>
    <property type="match status" value="1"/>
</dbReference>
<keyword evidence="2" id="KW-1133">Transmembrane helix</keyword>
<feature type="compositionally biased region" description="Low complexity" evidence="1">
    <location>
        <begin position="201"/>
        <end position="210"/>
    </location>
</feature>
<protein>
    <recommendedName>
        <fullName evidence="5">DUF937 domain-containing protein</fullName>
    </recommendedName>
</protein>
<feature type="transmembrane region" description="Helical" evidence="2">
    <location>
        <begin position="236"/>
        <end position="254"/>
    </location>
</feature>
<organism evidence="3 4">
    <name type="scientific">Labrys miyagiensis</name>
    <dbReference type="NCBI Taxonomy" id="346912"/>
    <lineage>
        <taxon>Bacteria</taxon>
        <taxon>Pseudomonadati</taxon>
        <taxon>Pseudomonadota</taxon>
        <taxon>Alphaproteobacteria</taxon>
        <taxon>Hyphomicrobiales</taxon>
        <taxon>Xanthobacteraceae</taxon>
        <taxon>Labrys</taxon>
    </lineage>
</organism>
<reference evidence="4" key="1">
    <citation type="journal article" date="2019" name="Int. J. Syst. Evol. Microbiol.">
        <title>The Global Catalogue of Microorganisms (GCM) 10K type strain sequencing project: providing services to taxonomists for standard genome sequencing and annotation.</title>
        <authorList>
            <consortium name="The Broad Institute Genomics Platform"/>
            <consortium name="The Broad Institute Genome Sequencing Center for Infectious Disease"/>
            <person name="Wu L."/>
            <person name="Ma J."/>
        </authorList>
    </citation>
    <scope>NUCLEOTIDE SEQUENCE [LARGE SCALE GENOMIC DNA]</scope>
    <source>
        <strain evidence="4">NBRC 101365</strain>
    </source>
</reference>
<evidence type="ECO:0000313" key="4">
    <source>
        <dbReference type="Proteomes" id="UP001156882"/>
    </source>
</evidence>